<organism evidence="2 3">
    <name type="scientific">Candidatus Methylobacter favarea</name>
    <dbReference type="NCBI Taxonomy" id="2707345"/>
    <lineage>
        <taxon>Bacteria</taxon>
        <taxon>Pseudomonadati</taxon>
        <taxon>Pseudomonadota</taxon>
        <taxon>Gammaproteobacteria</taxon>
        <taxon>Methylococcales</taxon>
        <taxon>Methylococcaceae</taxon>
        <taxon>Methylobacter</taxon>
    </lineage>
</organism>
<keyword evidence="3" id="KW-1185">Reference proteome</keyword>
<proteinExistence type="predicted"/>
<dbReference type="GO" id="GO:0003677">
    <property type="term" value="F:DNA binding"/>
    <property type="evidence" value="ECO:0007669"/>
    <property type="project" value="InterPro"/>
</dbReference>
<dbReference type="PANTHER" id="PTHR33055:SF13">
    <property type="entry name" value="TRANSPOSASE"/>
    <property type="match status" value="1"/>
</dbReference>
<accession>A0A8S0XJ00</accession>
<dbReference type="EMBL" id="CADCXN010000115">
    <property type="protein sequence ID" value="CAA9892813.1"/>
    <property type="molecule type" value="Genomic_DNA"/>
</dbReference>
<reference evidence="2 3" key="1">
    <citation type="submission" date="2020-02" db="EMBL/GenBank/DDBJ databases">
        <authorList>
            <person name="Hogendoorn C."/>
        </authorList>
    </citation>
    <scope>NUCLEOTIDE SEQUENCE [LARGE SCALE GENOMIC DNA]</scope>
    <source>
        <strain evidence="2">METHB21</strain>
    </source>
</reference>
<evidence type="ECO:0000259" key="1">
    <source>
        <dbReference type="Pfam" id="PF01548"/>
    </source>
</evidence>
<evidence type="ECO:0000313" key="2">
    <source>
        <dbReference type="EMBL" id="CAA9892813.1"/>
    </source>
</evidence>
<dbReference type="GO" id="GO:0006313">
    <property type="term" value="P:DNA transposition"/>
    <property type="evidence" value="ECO:0007669"/>
    <property type="project" value="InterPro"/>
</dbReference>
<dbReference type="PANTHER" id="PTHR33055">
    <property type="entry name" value="TRANSPOSASE FOR INSERTION SEQUENCE ELEMENT IS1111A"/>
    <property type="match status" value="1"/>
</dbReference>
<dbReference type="Pfam" id="PF01548">
    <property type="entry name" value="DEDD_Tnp_IS110"/>
    <property type="match status" value="1"/>
</dbReference>
<feature type="domain" description="Transposase IS110-like N-terminal" evidence="1">
    <location>
        <begin position="31"/>
        <end position="149"/>
    </location>
</feature>
<dbReference type="GO" id="GO:0004803">
    <property type="term" value="F:transposase activity"/>
    <property type="evidence" value="ECO:0007669"/>
    <property type="project" value="InterPro"/>
</dbReference>
<dbReference type="Proteomes" id="UP000494216">
    <property type="component" value="Unassembled WGS sequence"/>
</dbReference>
<gene>
    <name evidence="2" type="ORF">METHB2_810009</name>
</gene>
<dbReference type="InterPro" id="IPR047650">
    <property type="entry name" value="Transpos_IS110"/>
</dbReference>
<protein>
    <submittedName>
        <fullName evidence="2">Transposase</fullName>
    </submittedName>
</protein>
<sequence length="209" mass="23737">MNKLSNFEINGDVNTGKKQLDIHIRPLAIFFKVENNPQGIKEAVKKIKLHAPSRVIIESTGGFETLFVEACQKAELPIMIANPLLVRRFAAATGKLAKTDRIDAEIIAFYGEALKPRLSAVKPEQLSLMSDLLSRRRQLKEMATMEKNRPAFMMFQPFTGHTVKPLYAAIHSQRAIDNRWRNAVARGCRTLRYIQTPLVYPPLGFDRFD</sequence>
<name>A0A8S0XJ00_9GAMM</name>
<dbReference type="AlphaFoldDB" id="A0A8S0XJ00"/>
<dbReference type="InterPro" id="IPR002525">
    <property type="entry name" value="Transp_IS110-like_N"/>
</dbReference>
<evidence type="ECO:0000313" key="3">
    <source>
        <dbReference type="Proteomes" id="UP000494216"/>
    </source>
</evidence>
<comment type="caution">
    <text evidence="2">The sequence shown here is derived from an EMBL/GenBank/DDBJ whole genome shotgun (WGS) entry which is preliminary data.</text>
</comment>